<evidence type="ECO:0000313" key="1">
    <source>
        <dbReference type="EMBL" id="OKP80492.1"/>
    </source>
</evidence>
<keyword evidence="2" id="KW-1185">Reference proteome</keyword>
<name>A0ABX3EGD0_9BACL</name>
<comment type="caution">
    <text evidence="1">The sequence shown here is derived from an EMBL/GenBank/DDBJ whole genome shotgun (WGS) entry which is preliminary data.</text>
</comment>
<dbReference type="Gene3D" id="3.20.20.80">
    <property type="entry name" value="Glycosidases"/>
    <property type="match status" value="1"/>
</dbReference>
<reference evidence="1 2" key="1">
    <citation type="submission" date="2016-03" db="EMBL/GenBank/DDBJ databases">
        <authorList>
            <person name="Sant'Anna F.H."/>
            <person name="Ambrosini A."/>
            <person name="Souza R."/>
            <person name="Bach E."/>
            <person name="Fernandes G."/>
            <person name="Balsanelli E."/>
            <person name="Baura V.A."/>
            <person name="Souza E.M."/>
            <person name="Passaglia L."/>
        </authorList>
    </citation>
    <scope>NUCLEOTIDE SEQUENCE [LARGE SCALE GENOMIC DNA]</scope>
    <source>
        <strain evidence="1 2">P26E</strain>
    </source>
</reference>
<dbReference type="SUPFAM" id="SSF51445">
    <property type="entry name" value="(Trans)glycosidases"/>
    <property type="match status" value="1"/>
</dbReference>
<proteinExistence type="predicted"/>
<dbReference type="RefSeq" id="WP_074109175.1">
    <property type="nucleotide sequence ID" value="NZ_LVWI01000084.1"/>
</dbReference>
<dbReference type="InterPro" id="IPR017853">
    <property type="entry name" value="GH"/>
</dbReference>
<dbReference type="Proteomes" id="UP000186058">
    <property type="component" value="Unassembled WGS sequence"/>
</dbReference>
<evidence type="ECO:0008006" key="3">
    <source>
        <dbReference type="Google" id="ProtNLM"/>
    </source>
</evidence>
<dbReference type="EMBL" id="LVWI01000084">
    <property type="protein sequence ID" value="OKP80492.1"/>
    <property type="molecule type" value="Genomic_DNA"/>
</dbReference>
<protein>
    <recommendedName>
        <fullName evidence="3">Glycoside hydrolase family 5 domain-containing protein</fullName>
    </recommendedName>
</protein>
<organism evidence="1 2">
    <name type="scientific">Paenibacillus helianthi</name>
    <dbReference type="NCBI Taxonomy" id="1349432"/>
    <lineage>
        <taxon>Bacteria</taxon>
        <taxon>Bacillati</taxon>
        <taxon>Bacillota</taxon>
        <taxon>Bacilli</taxon>
        <taxon>Bacillales</taxon>
        <taxon>Paenibacillaceae</taxon>
        <taxon>Paenibacillus</taxon>
    </lineage>
</organism>
<accession>A0ABX3EGD0</accession>
<sequence length="816" mass="90431">MKQRIKIDKAAPNTGALDFSYLLDAPAGKHGFTEVRNGNLHFADGTRARFIGFNLPTRSNTPDHETAERLAERFATMGVNVIRLHAYDAAPGPSGWSSSLENPLIDYDSGSSRYFNEKGLDRFDYFIAKLKEKGIYVQVDLLVARVFQDGDDLDYPDAPGSFYKSFTHVNERLIELQKEFATKLLCHVNPYTGLALIDDPAVMTIQVNNEDSVFRGTEDIKNDKGIIPYRQELQRRFNRYLLAKYDTKKNLAKAWTHDGICALGEEEDPEAGTVFFPEGNFYQVPNDPMGEWTGSVSQVANDPMGERTGVSPARYADFMEFGISVNRRYYGMMIDHIRSLGAKVPINTSNLLNGSADVYSHTGGDIMENNTYFNHPMPPFHQETLVVPGMREYVTSNPLTVHKDGIYMRTEMLQMATTAVVAGKPFILSEWNEYGVNPFHSTAFISMAAYACLNDWDGLMLYCYHTSESWNDQPDDVITDIFDAYNDPSLICQFGFMAKLFLKGLVRPAEHQVDLVFTKNDLKTLPSSFSMPNTFLPYITSLRNVFLDQGDTYTGNADVAVTAGFVNNGDLSQAEHAVYYSWSPYRDAMRHASGEGRLERLAEQTDEELPGAKLGDKLLVFNDIASLAGDGDYTTFAANLDAAFKRWGILPDDRGLVGNGLVSDTGEIIFDPIAGTFRIHTEGCTYFSGNPVDGIKLTKDITLTVSNDRLSAALLPMNCESVDHAETLLLTLMGHTGMDETVFTTEGFVTIVDHQGKLYADTPEGSLFVQSQSATLTALDTVGTKVAHIEGTPADGGVIFNLDGTLPAVHFLLKLK</sequence>
<gene>
    <name evidence="1" type="ORF">A3844_27380</name>
</gene>
<evidence type="ECO:0000313" key="2">
    <source>
        <dbReference type="Proteomes" id="UP000186058"/>
    </source>
</evidence>